<dbReference type="EMBL" id="JBHUDY010000001">
    <property type="protein sequence ID" value="MFD1611166.1"/>
    <property type="molecule type" value="Genomic_DNA"/>
</dbReference>
<evidence type="ECO:0000256" key="3">
    <source>
        <dbReference type="ARBA" id="ARBA00022989"/>
    </source>
</evidence>
<feature type="transmembrane region" description="Helical" evidence="5">
    <location>
        <begin position="90"/>
        <end position="109"/>
    </location>
</feature>
<dbReference type="CDD" id="cd17319">
    <property type="entry name" value="MFS_ExuT_GudP_like"/>
    <property type="match status" value="1"/>
</dbReference>
<evidence type="ECO:0000256" key="5">
    <source>
        <dbReference type="SAM" id="Phobius"/>
    </source>
</evidence>
<dbReference type="RefSeq" id="WP_380887527.1">
    <property type="nucleotide sequence ID" value="NZ_JBHUDY010000001.1"/>
</dbReference>
<evidence type="ECO:0000313" key="8">
    <source>
        <dbReference type="Proteomes" id="UP001597115"/>
    </source>
</evidence>
<feature type="transmembrane region" description="Helical" evidence="5">
    <location>
        <begin position="180"/>
        <end position="198"/>
    </location>
</feature>
<dbReference type="InterPro" id="IPR050382">
    <property type="entry name" value="MFS_Na/Anion_cotransporter"/>
</dbReference>
<accession>A0ABW4I0T1</accession>
<feature type="transmembrane region" description="Helical" evidence="5">
    <location>
        <begin position="396"/>
        <end position="414"/>
    </location>
</feature>
<comment type="subcellular location">
    <subcellularLocation>
        <location evidence="1">Membrane</location>
        <topology evidence="1">Multi-pass membrane protein</topology>
    </subcellularLocation>
</comment>
<dbReference type="Gene3D" id="1.20.1250.20">
    <property type="entry name" value="MFS general substrate transporter like domains"/>
    <property type="match status" value="2"/>
</dbReference>
<dbReference type="Proteomes" id="UP001597115">
    <property type="component" value="Unassembled WGS sequence"/>
</dbReference>
<protein>
    <submittedName>
        <fullName evidence="7">MFS transporter</fullName>
    </submittedName>
</protein>
<feature type="transmembrane region" description="Helical" evidence="5">
    <location>
        <begin position="58"/>
        <end position="78"/>
    </location>
</feature>
<dbReference type="SUPFAM" id="SSF103473">
    <property type="entry name" value="MFS general substrate transporter"/>
    <property type="match status" value="1"/>
</dbReference>
<evidence type="ECO:0000313" key="7">
    <source>
        <dbReference type="EMBL" id="MFD1611166.1"/>
    </source>
</evidence>
<dbReference type="Pfam" id="PF07690">
    <property type="entry name" value="MFS_1"/>
    <property type="match status" value="1"/>
</dbReference>
<evidence type="ECO:0000256" key="4">
    <source>
        <dbReference type="ARBA" id="ARBA00023136"/>
    </source>
</evidence>
<evidence type="ECO:0000256" key="2">
    <source>
        <dbReference type="ARBA" id="ARBA00022692"/>
    </source>
</evidence>
<dbReference type="PROSITE" id="PS50850">
    <property type="entry name" value="MFS"/>
    <property type="match status" value="1"/>
</dbReference>
<feature type="transmembrane region" description="Helical" evidence="5">
    <location>
        <begin position="273"/>
        <end position="293"/>
    </location>
</feature>
<dbReference type="PANTHER" id="PTHR11662">
    <property type="entry name" value="SOLUTE CARRIER FAMILY 17"/>
    <property type="match status" value="1"/>
</dbReference>
<keyword evidence="2 5" id="KW-0812">Transmembrane</keyword>
<evidence type="ECO:0000259" key="6">
    <source>
        <dbReference type="PROSITE" id="PS50850"/>
    </source>
</evidence>
<keyword evidence="3 5" id="KW-1133">Transmembrane helix</keyword>
<dbReference type="PANTHER" id="PTHR11662:SF399">
    <property type="entry name" value="FI19708P1-RELATED"/>
    <property type="match status" value="1"/>
</dbReference>
<proteinExistence type="predicted"/>
<feature type="transmembrane region" description="Helical" evidence="5">
    <location>
        <begin position="305"/>
        <end position="321"/>
    </location>
</feature>
<name>A0ABW4I0T1_9SPHN</name>
<feature type="transmembrane region" description="Helical" evidence="5">
    <location>
        <begin position="20"/>
        <end position="38"/>
    </location>
</feature>
<keyword evidence="8" id="KW-1185">Reference proteome</keyword>
<comment type="caution">
    <text evidence="7">The sequence shown here is derived from an EMBL/GenBank/DDBJ whole genome shotgun (WGS) entry which is preliminary data.</text>
</comment>
<reference evidence="8" key="1">
    <citation type="journal article" date="2019" name="Int. J. Syst. Evol. Microbiol.">
        <title>The Global Catalogue of Microorganisms (GCM) 10K type strain sequencing project: providing services to taxonomists for standard genome sequencing and annotation.</title>
        <authorList>
            <consortium name="The Broad Institute Genomics Platform"/>
            <consortium name="The Broad Institute Genome Sequencing Center for Infectious Disease"/>
            <person name="Wu L."/>
            <person name="Ma J."/>
        </authorList>
    </citation>
    <scope>NUCLEOTIDE SEQUENCE [LARGE SCALE GENOMIC DNA]</scope>
    <source>
        <strain evidence="8">CGMCC 1.16275</strain>
    </source>
</reference>
<keyword evidence="4 5" id="KW-0472">Membrane</keyword>
<dbReference type="InterPro" id="IPR020846">
    <property type="entry name" value="MFS_dom"/>
</dbReference>
<feature type="transmembrane region" description="Helical" evidence="5">
    <location>
        <begin position="241"/>
        <end position="261"/>
    </location>
</feature>
<evidence type="ECO:0000256" key="1">
    <source>
        <dbReference type="ARBA" id="ARBA00004141"/>
    </source>
</evidence>
<dbReference type="InterPro" id="IPR011701">
    <property type="entry name" value="MFS"/>
</dbReference>
<feature type="transmembrane region" description="Helical" evidence="5">
    <location>
        <begin position="370"/>
        <end position="390"/>
    </location>
</feature>
<feature type="transmembrane region" description="Helical" evidence="5">
    <location>
        <begin position="327"/>
        <end position="349"/>
    </location>
</feature>
<gene>
    <name evidence="7" type="ORF">ACFSCW_05050</name>
</gene>
<dbReference type="InterPro" id="IPR036259">
    <property type="entry name" value="MFS_trans_sf"/>
</dbReference>
<organism evidence="7 8">
    <name type="scientific">Sphingomonas tabacisoli</name>
    <dbReference type="NCBI Taxonomy" id="2249466"/>
    <lineage>
        <taxon>Bacteria</taxon>
        <taxon>Pseudomonadati</taxon>
        <taxon>Pseudomonadota</taxon>
        <taxon>Alphaproteobacteria</taxon>
        <taxon>Sphingomonadales</taxon>
        <taxon>Sphingomonadaceae</taxon>
        <taxon>Sphingomonas</taxon>
    </lineage>
</organism>
<feature type="domain" description="Major facilitator superfamily (MFS) profile" evidence="6">
    <location>
        <begin position="24"/>
        <end position="419"/>
    </location>
</feature>
<sequence length="435" mass="47411">MPPSASLTPDQRRSLVPTKVRYGVVGFALSLAILSYIQRVAISQAATPIAADLHLDKQQLGAVLGAFGLSYALFEIPMGLFGDKMGVRRVLAQVVLAWSAFTALTGAAWNLTSLWIVRFLFGAGEAGCFPNLTRMLSQWLPRGERIKAQALMWASTRWGGAVTPPLALFGINLFGWRWSFVAFALLGVVWCAAFLRSFRDNPRDDPRVNAAELALLEESQALISHKHSEGWFRFLFRPKPLMLMAQYFCWSYVWYFFVTWLPTYLREAHGQSAAATAGLAVLPLLFGGFGSLVSGLLPVRISRRWVAVGAFAAVTVLLLLVPHVSNVAIVIAMMAAISFCGDLTVPISWNSCVEVGKSYTATVSAAMNMFANFSGFIAPVVAGVILAHNGNNWNQVLQLMAVFSALGAILWILLDPSAERSARQGPVALEESLQP</sequence>